<evidence type="ECO:0000313" key="2">
    <source>
        <dbReference type="EMBL" id="MCW3789176.1"/>
    </source>
</evidence>
<proteinExistence type="predicted"/>
<evidence type="ECO:0000313" key="3">
    <source>
        <dbReference type="Proteomes" id="UP001209229"/>
    </source>
</evidence>
<dbReference type="Proteomes" id="UP001209229">
    <property type="component" value="Unassembled WGS sequence"/>
</dbReference>
<gene>
    <name evidence="2" type="ORF">OM075_22115</name>
</gene>
<feature type="signal peptide" evidence="1">
    <location>
        <begin position="1"/>
        <end position="20"/>
    </location>
</feature>
<name>A0AAE3M8G4_9BACT</name>
<accession>A0AAE3M8G4</accession>
<feature type="chain" id="PRO_5042141020" description="Outer membrane protein beta-barrel domain-containing protein" evidence="1">
    <location>
        <begin position="21"/>
        <end position="212"/>
    </location>
</feature>
<evidence type="ECO:0000256" key="1">
    <source>
        <dbReference type="SAM" id="SignalP"/>
    </source>
</evidence>
<sequence>MRKIYVAIIATLLVSLNCLAQQGESNINTINYNYNKNIYVGVGIGLGFFDPGDVNNYINTQLEGYEIDEGVKEIFVNYSAKFSLNFAISQNIYFAFFVEGAWAPKYIYGDDEFYFSYTKIAPGLGPKFYLPFASGRHSIFLSPCITYNKMKFETYSGAKLGGKLQGGVNLRFGDVMLQPYGAINIAKASDGLGLQKFELNYTDFQLGVEFLF</sequence>
<organism evidence="2 3">
    <name type="scientific">Plebeiibacterium sediminum</name>
    <dbReference type="NCBI Taxonomy" id="2992112"/>
    <lineage>
        <taxon>Bacteria</taxon>
        <taxon>Pseudomonadati</taxon>
        <taxon>Bacteroidota</taxon>
        <taxon>Bacteroidia</taxon>
        <taxon>Marinilabiliales</taxon>
        <taxon>Marinilabiliaceae</taxon>
        <taxon>Plebeiibacterium</taxon>
    </lineage>
</organism>
<comment type="caution">
    <text evidence="2">The sequence shown here is derived from an EMBL/GenBank/DDBJ whole genome shotgun (WGS) entry which is preliminary data.</text>
</comment>
<dbReference type="RefSeq" id="WP_301192734.1">
    <property type="nucleotide sequence ID" value="NZ_JAPDPJ010000086.1"/>
</dbReference>
<dbReference type="AlphaFoldDB" id="A0AAE3M8G4"/>
<keyword evidence="1" id="KW-0732">Signal</keyword>
<dbReference type="EMBL" id="JAPDPJ010000086">
    <property type="protein sequence ID" value="MCW3789176.1"/>
    <property type="molecule type" value="Genomic_DNA"/>
</dbReference>
<reference evidence="2" key="1">
    <citation type="submission" date="2022-10" db="EMBL/GenBank/DDBJ databases">
        <authorList>
            <person name="Yu W.X."/>
        </authorList>
    </citation>
    <scope>NUCLEOTIDE SEQUENCE</scope>
    <source>
        <strain evidence="2">AAT</strain>
    </source>
</reference>
<evidence type="ECO:0008006" key="4">
    <source>
        <dbReference type="Google" id="ProtNLM"/>
    </source>
</evidence>
<keyword evidence="3" id="KW-1185">Reference proteome</keyword>
<protein>
    <recommendedName>
        <fullName evidence="4">Outer membrane protein beta-barrel domain-containing protein</fullName>
    </recommendedName>
</protein>